<comment type="caution">
    <text evidence="1">The sequence shown here is derived from an EMBL/GenBank/DDBJ whole genome shotgun (WGS) entry which is preliminary data.</text>
</comment>
<sequence length="47" mass="5317">MPQAFDNCQKAGGRIRTITLKGDRYMRICYLDGKSHASEVKESKGKK</sequence>
<dbReference type="AlphaFoldDB" id="A0A0F9SAH9"/>
<evidence type="ECO:0000313" key="1">
    <source>
        <dbReference type="EMBL" id="KKN65900.1"/>
    </source>
</evidence>
<organism evidence="1">
    <name type="scientific">marine sediment metagenome</name>
    <dbReference type="NCBI Taxonomy" id="412755"/>
    <lineage>
        <taxon>unclassified sequences</taxon>
        <taxon>metagenomes</taxon>
        <taxon>ecological metagenomes</taxon>
    </lineage>
</organism>
<protein>
    <submittedName>
        <fullName evidence="1">Uncharacterized protein</fullName>
    </submittedName>
</protein>
<gene>
    <name evidence="1" type="ORF">LCGC14_0477170</name>
</gene>
<accession>A0A0F9SAH9</accession>
<name>A0A0F9SAH9_9ZZZZ</name>
<proteinExistence type="predicted"/>
<dbReference type="EMBL" id="LAZR01000514">
    <property type="protein sequence ID" value="KKN65900.1"/>
    <property type="molecule type" value="Genomic_DNA"/>
</dbReference>
<reference evidence="1" key="1">
    <citation type="journal article" date="2015" name="Nature">
        <title>Complex archaea that bridge the gap between prokaryotes and eukaryotes.</title>
        <authorList>
            <person name="Spang A."/>
            <person name="Saw J.H."/>
            <person name="Jorgensen S.L."/>
            <person name="Zaremba-Niedzwiedzka K."/>
            <person name="Martijn J."/>
            <person name="Lind A.E."/>
            <person name="van Eijk R."/>
            <person name="Schleper C."/>
            <person name="Guy L."/>
            <person name="Ettema T.J."/>
        </authorList>
    </citation>
    <scope>NUCLEOTIDE SEQUENCE</scope>
</reference>